<name>A0A9W8X642_9PLEO</name>
<reference evidence="2" key="1">
    <citation type="submission" date="2022-10" db="EMBL/GenBank/DDBJ databases">
        <title>Tapping the CABI collections for fungal endophytes: first genome assemblies for Collariella, Neodidymelliopsis, Ascochyta clinopodiicola, Didymella pomorum, Didymosphaeria variabile, Neocosmospora piperis and Neocucurbitaria cava.</title>
        <authorList>
            <person name="Hill R."/>
        </authorList>
    </citation>
    <scope>NUCLEOTIDE SEQUENCE</scope>
    <source>
        <strain evidence="2">IMI 360193</strain>
    </source>
</reference>
<dbReference type="EMBL" id="JAPEUV010000007">
    <property type="protein sequence ID" value="KAJ4342176.1"/>
    <property type="molecule type" value="Genomic_DNA"/>
</dbReference>
<evidence type="ECO:0000313" key="3">
    <source>
        <dbReference type="Proteomes" id="UP001140562"/>
    </source>
</evidence>
<gene>
    <name evidence="2" type="ORF">N0V87_001160</name>
</gene>
<proteinExistence type="predicted"/>
<feature type="region of interest" description="Disordered" evidence="1">
    <location>
        <begin position="179"/>
        <end position="200"/>
    </location>
</feature>
<feature type="compositionally biased region" description="Basic and acidic residues" evidence="1">
    <location>
        <begin position="151"/>
        <end position="161"/>
    </location>
</feature>
<keyword evidence="3" id="KW-1185">Reference proteome</keyword>
<accession>A0A9W8X642</accession>
<evidence type="ECO:0000313" key="2">
    <source>
        <dbReference type="EMBL" id="KAJ4342176.1"/>
    </source>
</evidence>
<dbReference type="Proteomes" id="UP001140562">
    <property type="component" value="Unassembled WGS sequence"/>
</dbReference>
<feature type="region of interest" description="Disordered" evidence="1">
    <location>
        <begin position="121"/>
        <end position="161"/>
    </location>
</feature>
<dbReference type="OrthoDB" id="3789571at2759"/>
<evidence type="ECO:0000256" key="1">
    <source>
        <dbReference type="SAM" id="MobiDB-lite"/>
    </source>
</evidence>
<comment type="caution">
    <text evidence="2">The sequence shown here is derived from an EMBL/GenBank/DDBJ whole genome shotgun (WGS) entry which is preliminary data.</text>
</comment>
<protein>
    <submittedName>
        <fullName evidence="2">Uncharacterized protein</fullName>
    </submittedName>
</protein>
<dbReference type="AlphaFoldDB" id="A0A9W8X642"/>
<feature type="region of interest" description="Disordered" evidence="1">
    <location>
        <begin position="1"/>
        <end position="103"/>
    </location>
</feature>
<feature type="compositionally biased region" description="Basic and acidic residues" evidence="1">
    <location>
        <begin position="16"/>
        <end position="29"/>
    </location>
</feature>
<sequence length="212" mass="23368">MNLDGASDSKPVLETVQEHHAPPNLERKPSKLRRFMSIGSRDRRTVSRLGLPTNAGTTPPLQALSPRQPEFEPGAKKHTKRSMSSFLLPRNPDSEHETANDSNINVDVSAVQGHVPVTKTTELSLPAAAGKENEDRLGNPGHLPVTGSPYRFEHQQTRKDSATKSFYDMPLSASRAAALTSHPVGKKDLESEEEFQTPREFDGAWKGHYVGR</sequence>
<organism evidence="2 3">
    <name type="scientific">Didymella glomerata</name>
    <dbReference type="NCBI Taxonomy" id="749621"/>
    <lineage>
        <taxon>Eukaryota</taxon>
        <taxon>Fungi</taxon>
        <taxon>Dikarya</taxon>
        <taxon>Ascomycota</taxon>
        <taxon>Pezizomycotina</taxon>
        <taxon>Dothideomycetes</taxon>
        <taxon>Pleosporomycetidae</taxon>
        <taxon>Pleosporales</taxon>
        <taxon>Pleosporineae</taxon>
        <taxon>Didymellaceae</taxon>
        <taxon>Didymella</taxon>
    </lineage>
</organism>